<proteinExistence type="inferred from homology"/>
<dbReference type="PANTHER" id="PTHR31623:SF105">
    <property type="entry name" value="VINORINE SYNTHASE-LIKE"/>
    <property type="match status" value="1"/>
</dbReference>
<evidence type="ECO:0008006" key="6">
    <source>
        <dbReference type="Google" id="ProtNLM"/>
    </source>
</evidence>
<dbReference type="PANTHER" id="PTHR31623">
    <property type="entry name" value="F21J9.9"/>
    <property type="match status" value="1"/>
</dbReference>
<gene>
    <name evidence="4" type="ORF">CASFOL_016055</name>
</gene>
<evidence type="ECO:0000313" key="4">
    <source>
        <dbReference type="EMBL" id="KAL3641087.1"/>
    </source>
</evidence>
<dbReference type="Proteomes" id="UP001632038">
    <property type="component" value="Unassembled WGS sequence"/>
</dbReference>
<protein>
    <recommendedName>
        <fullName evidence="6">Vinorine synthase-like</fullName>
    </recommendedName>
</protein>
<evidence type="ECO:0000256" key="2">
    <source>
        <dbReference type="ARBA" id="ARBA00022679"/>
    </source>
</evidence>
<dbReference type="InterPro" id="IPR023213">
    <property type="entry name" value="CAT-like_dom_sf"/>
</dbReference>
<dbReference type="Gene3D" id="3.30.559.10">
    <property type="entry name" value="Chloramphenicol acetyltransferase-like domain"/>
    <property type="match status" value="2"/>
</dbReference>
<keyword evidence="5" id="KW-1185">Reference proteome</keyword>
<dbReference type="Pfam" id="PF02458">
    <property type="entry name" value="Transferase"/>
    <property type="match status" value="1"/>
</dbReference>
<reference evidence="5" key="1">
    <citation type="journal article" date="2024" name="IScience">
        <title>Strigolactones Initiate the Formation of Haustorium-like Structures in Castilleja.</title>
        <authorList>
            <person name="Buerger M."/>
            <person name="Peterson D."/>
            <person name="Chory J."/>
        </authorList>
    </citation>
    <scope>NUCLEOTIDE SEQUENCE [LARGE SCALE GENOMIC DNA]</scope>
</reference>
<accession>A0ABD3DJ78</accession>
<keyword evidence="3" id="KW-0012">Acyltransferase</keyword>
<comment type="caution">
    <text evidence="4">The sequence shown here is derived from an EMBL/GenBank/DDBJ whole genome shotgun (WGS) entry which is preliminary data.</text>
</comment>
<organism evidence="4 5">
    <name type="scientific">Castilleja foliolosa</name>
    <dbReference type="NCBI Taxonomy" id="1961234"/>
    <lineage>
        <taxon>Eukaryota</taxon>
        <taxon>Viridiplantae</taxon>
        <taxon>Streptophyta</taxon>
        <taxon>Embryophyta</taxon>
        <taxon>Tracheophyta</taxon>
        <taxon>Spermatophyta</taxon>
        <taxon>Magnoliopsida</taxon>
        <taxon>eudicotyledons</taxon>
        <taxon>Gunneridae</taxon>
        <taxon>Pentapetalae</taxon>
        <taxon>asterids</taxon>
        <taxon>lamiids</taxon>
        <taxon>Lamiales</taxon>
        <taxon>Orobanchaceae</taxon>
        <taxon>Pedicularideae</taxon>
        <taxon>Castillejinae</taxon>
        <taxon>Castilleja</taxon>
    </lineage>
</organism>
<evidence type="ECO:0000313" key="5">
    <source>
        <dbReference type="Proteomes" id="UP001632038"/>
    </source>
</evidence>
<comment type="similarity">
    <text evidence="1">Belongs to the plant acyltransferase family.</text>
</comment>
<keyword evidence="2" id="KW-0808">Transferase</keyword>
<name>A0ABD3DJ78_9LAMI</name>
<dbReference type="EMBL" id="JAVIJP010000017">
    <property type="protein sequence ID" value="KAL3641087.1"/>
    <property type="molecule type" value="Genomic_DNA"/>
</dbReference>
<evidence type="ECO:0000256" key="3">
    <source>
        <dbReference type="ARBA" id="ARBA00023315"/>
    </source>
</evidence>
<evidence type="ECO:0000256" key="1">
    <source>
        <dbReference type="ARBA" id="ARBA00009861"/>
    </source>
</evidence>
<sequence length="456" mass="51049">MEGEIISKELIKPSSPTPPHNNIHNLSLLDQIVPPFFTPMVFYYPDLQNPNSISQTTQILKQSLSSTLTRFYPFAGTIRDKLSISCDDEGVPFVVTKFQENLSTFLRNPSPNADHSHVPAEYLVWNEPGPGDKVAVVQVNHYECGGIVLGLLVYHKVADGVLMAAFLKDWAATARGESKPGPGPSFDFQSLFPNNPAMHRDDHVFTVMRRYIKVGRLVLRRYVFDAASISALRAQMAREDRPSRVEIVTAVMWKFFMTACAAAKKDGDGPTTSLISHILNIRRKADPQLPEYSFGNLAWIGPASSPNEEPDRDLAKLFEKVRGAFRKVDSGFVKRMEGEDGFSGYRKNLESTWSEFPEKADYLTISSWCNFGLYSLDFGFGRPVWVTKCDKEIDMELPLLNVMWLMDTREGDGVEVRLNLDKKYSEALDGIEELRDLAMIGPSPLDIAGLGSKLIG</sequence>
<dbReference type="GO" id="GO:0016746">
    <property type="term" value="F:acyltransferase activity"/>
    <property type="evidence" value="ECO:0007669"/>
    <property type="project" value="UniProtKB-KW"/>
</dbReference>
<dbReference type="AlphaFoldDB" id="A0ABD3DJ78"/>